<feature type="domain" description="Thioredoxin" evidence="5">
    <location>
        <begin position="18"/>
        <end position="163"/>
    </location>
</feature>
<keyword evidence="3" id="KW-1015">Disulfide bond</keyword>
<evidence type="ECO:0000256" key="2">
    <source>
        <dbReference type="ARBA" id="ARBA00022862"/>
    </source>
</evidence>
<dbReference type="EMBL" id="CP116590">
    <property type="protein sequence ID" value="WCG38249.1"/>
    <property type="molecule type" value="Genomic_DNA"/>
</dbReference>
<proteinExistence type="predicted"/>
<gene>
    <name evidence="6" type="ORF">PML80_02590</name>
</gene>
<accession>A0AAF0BIC8</accession>
<dbReference type="InterPro" id="IPR050455">
    <property type="entry name" value="Tpx_Peroxidase_subfamily"/>
</dbReference>
<dbReference type="AlphaFoldDB" id="A0AAF0BIC8"/>
<evidence type="ECO:0000259" key="5">
    <source>
        <dbReference type="PROSITE" id="PS51352"/>
    </source>
</evidence>
<sequence length="163" mass="18296">MMQIKRGDRIIHLAGQPLQKGDQLPLVDLYNRDKEVVRLADYIKGLTVISIVPDINTKTCDIQTNRFAALAKEKNYPILTISFNDPADITNWCQANNVDMTYLSDRAGHFAKASGLEMVENCKLARTVLLVDDANQIQYIEIVADMRDEPNYDAVLAAADQLI</sequence>
<dbReference type="RefSeq" id="WP_271736281.1">
    <property type="nucleotide sequence ID" value="NZ_CP116590.1"/>
</dbReference>
<evidence type="ECO:0000313" key="6">
    <source>
        <dbReference type="EMBL" id="WCG38249.1"/>
    </source>
</evidence>
<evidence type="ECO:0000256" key="3">
    <source>
        <dbReference type="ARBA" id="ARBA00023157"/>
    </source>
</evidence>
<dbReference type="PANTHER" id="PTHR43110:SF1">
    <property type="entry name" value="THIOL PEROXIDASE"/>
    <property type="match status" value="1"/>
</dbReference>
<keyword evidence="1" id="KW-0560">Oxidoreductase</keyword>
<keyword evidence="4" id="KW-0676">Redox-active center</keyword>
<dbReference type="InterPro" id="IPR036249">
    <property type="entry name" value="Thioredoxin-like_sf"/>
</dbReference>
<protein>
    <submittedName>
        <fullName evidence="6">Redoxin family protein</fullName>
    </submittedName>
</protein>
<dbReference type="GO" id="GO:0004601">
    <property type="term" value="F:peroxidase activity"/>
    <property type="evidence" value="ECO:0007669"/>
    <property type="project" value="UniProtKB-KW"/>
</dbReference>
<dbReference type="SUPFAM" id="SSF52833">
    <property type="entry name" value="Thioredoxin-like"/>
    <property type="match status" value="1"/>
</dbReference>
<keyword evidence="1" id="KW-0575">Peroxidase</keyword>
<evidence type="ECO:0000256" key="4">
    <source>
        <dbReference type="ARBA" id="ARBA00023284"/>
    </source>
</evidence>
<dbReference type="InterPro" id="IPR013740">
    <property type="entry name" value="Redoxin"/>
</dbReference>
<evidence type="ECO:0000256" key="1">
    <source>
        <dbReference type="ARBA" id="ARBA00022559"/>
    </source>
</evidence>
<reference evidence="6" key="1">
    <citation type="submission" date="2023-01" db="EMBL/GenBank/DDBJ databases">
        <title>Oxazolidinone resistance genes in florfenicol resistant enterococci from beef cattle and veal calves at slaughter.</title>
        <authorList>
            <person name="Biggel M."/>
        </authorList>
    </citation>
    <scope>NUCLEOTIDE SEQUENCE</scope>
    <source>
        <strain evidence="6">K79-1</strain>
    </source>
</reference>
<name>A0AAF0BIC8_9LACT</name>
<dbReference type="PANTHER" id="PTHR43110">
    <property type="entry name" value="THIOL PEROXIDASE"/>
    <property type="match status" value="1"/>
</dbReference>
<organism evidence="6 7">
    <name type="scientific">Aerococcus urinaeequi</name>
    <dbReference type="NCBI Taxonomy" id="51665"/>
    <lineage>
        <taxon>Bacteria</taxon>
        <taxon>Bacillati</taxon>
        <taxon>Bacillota</taxon>
        <taxon>Bacilli</taxon>
        <taxon>Lactobacillales</taxon>
        <taxon>Aerococcaceae</taxon>
        <taxon>Aerococcus</taxon>
    </lineage>
</organism>
<dbReference type="Gene3D" id="3.40.30.10">
    <property type="entry name" value="Glutaredoxin"/>
    <property type="match status" value="1"/>
</dbReference>
<dbReference type="InterPro" id="IPR013766">
    <property type="entry name" value="Thioredoxin_domain"/>
</dbReference>
<dbReference type="Pfam" id="PF08534">
    <property type="entry name" value="Redoxin"/>
    <property type="match status" value="1"/>
</dbReference>
<keyword evidence="2" id="KW-0049">Antioxidant</keyword>
<evidence type="ECO:0000313" key="7">
    <source>
        <dbReference type="Proteomes" id="UP001179483"/>
    </source>
</evidence>
<dbReference type="Proteomes" id="UP001179483">
    <property type="component" value="Chromosome"/>
</dbReference>
<dbReference type="PROSITE" id="PS51352">
    <property type="entry name" value="THIOREDOXIN_2"/>
    <property type="match status" value="1"/>
</dbReference>